<dbReference type="eggNOG" id="COG3391">
    <property type="taxonomic scope" value="Bacteria"/>
</dbReference>
<name>G7WG92_DESOD</name>
<dbReference type="Gene3D" id="3.40.50.12090">
    <property type="match status" value="2"/>
</dbReference>
<dbReference type="PATRIC" id="fig|768706.3.peg.5552"/>
<evidence type="ECO:0000256" key="1">
    <source>
        <dbReference type="ARBA" id="ARBA00022837"/>
    </source>
</evidence>
<dbReference type="eggNOG" id="COG2247">
    <property type="taxonomic scope" value="Bacteria"/>
</dbReference>
<keyword evidence="1" id="KW-0106">Calcium</keyword>
<dbReference type="InterPro" id="IPR011042">
    <property type="entry name" value="6-blade_b-propeller_TolB-like"/>
</dbReference>
<feature type="domain" description="IPT/TIG" evidence="3">
    <location>
        <begin position="357"/>
        <end position="440"/>
    </location>
</feature>
<dbReference type="SMART" id="SM00135">
    <property type="entry name" value="LY"/>
    <property type="match status" value="4"/>
</dbReference>
<dbReference type="OrthoDB" id="9757737at2"/>
<evidence type="ECO:0000259" key="3">
    <source>
        <dbReference type="SMART" id="SM00429"/>
    </source>
</evidence>
<dbReference type="InterPro" id="IPR013783">
    <property type="entry name" value="Ig-like_fold"/>
</dbReference>
<dbReference type="InterPro" id="IPR000033">
    <property type="entry name" value="LDLR_classB_rpt"/>
</dbReference>
<dbReference type="GO" id="GO:0030246">
    <property type="term" value="F:carbohydrate binding"/>
    <property type="evidence" value="ECO:0007669"/>
    <property type="project" value="InterPro"/>
</dbReference>
<dbReference type="InterPro" id="IPR002909">
    <property type="entry name" value="IPT_dom"/>
</dbReference>
<dbReference type="InterPro" id="IPR007253">
    <property type="entry name" value="Cell_wall-bd_2"/>
</dbReference>
<reference evidence="4 5" key="2">
    <citation type="journal article" date="2012" name="J. Bacteriol.">
        <title>Complete genome sequences of Desulfosporosinus orientis DSM765T, Desulfosporosinus youngiae DSM17734T, Desulfosporosinus meridiei DSM13257T, and Desulfosporosinus acidiphilus DSM22704T.</title>
        <authorList>
            <person name="Pester M."/>
            <person name="Brambilla E."/>
            <person name="Alazard D."/>
            <person name="Rattei T."/>
            <person name="Weinmaier T."/>
            <person name="Han J."/>
            <person name="Lucas S."/>
            <person name="Lapidus A."/>
            <person name="Cheng J.F."/>
            <person name="Goodwin L."/>
            <person name="Pitluck S."/>
            <person name="Peters L."/>
            <person name="Ovchinnikova G."/>
            <person name="Teshima H."/>
            <person name="Detter J.C."/>
            <person name="Han C.S."/>
            <person name="Tapia R."/>
            <person name="Land M.L."/>
            <person name="Hauser L."/>
            <person name="Kyrpides N.C."/>
            <person name="Ivanova N.N."/>
            <person name="Pagani I."/>
            <person name="Huntmann M."/>
            <person name="Wei C.L."/>
            <person name="Davenport K.W."/>
            <person name="Daligault H."/>
            <person name="Chain P.S."/>
            <person name="Chen A."/>
            <person name="Mavromatis K."/>
            <person name="Markowitz V."/>
            <person name="Szeto E."/>
            <person name="Mikhailova N."/>
            <person name="Pati A."/>
            <person name="Wagner M."/>
            <person name="Woyke T."/>
            <person name="Ollivier B."/>
            <person name="Klenk H.P."/>
            <person name="Spring S."/>
            <person name="Loy A."/>
        </authorList>
    </citation>
    <scope>NUCLEOTIDE SEQUENCE [LARGE SCALE GENOMIC DNA]</scope>
    <source>
        <strain evidence="5">ATCC 19365 / DSM 765 / NCIMB 8382 / VKM B-1628</strain>
    </source>
</reference>
<gene>
    <name evidence="4" type="ordered locus">Desor_5449</name>
</gene>
<dbReference type="STRING" id="768706.Desor_5449"/>
<dbReference type="InterPro" id="IPR051922">
    <property type="entry name" value="Bact_Sporulation_Assoc"/>
</dbReference>
<dbReference type="PANTHER" id="PTHR30032:SF8">
    <property type="entry name" value="GERMINATION-SPECIFIC N-ACETYLMURAMOYL-L-ALANINE AMIDASE"/>
    <property type="match status" value="1"/>
</dbReference>
<organism evidence="4 5">
    <name type="scientific">Desulfosporosinus orientis (strain ATCC 19365 / DSM 765 / NCIMB 8382 / VKM B-1628 / Singapore I)</name>
    <name type="common">Desulfotomaculum orientis</name>
    <dbReference type="NCBI Taxonomy" id="768706"/>
    <lineage>
        <taxon>Bacteria</taxon>
        <taxon>Bacillati</taxon>
        <taxon>Bacillota</taxon>
        <taxon>Clostridia</taxon>
        <taxon>Eubacteriales</taxon>
        <taxon>Desulfitobacteriaceae</taxon>
        <taxon>Desulfosporosinus</taxon>
    </lineage>
</organism>
<dbReference type="KEGG" id="dor:Desor_5449"/>
<dbReference type="RefSeq" id="WP_014187626.1">
    <property type="nucleotide sequence ID" value="NC_016584.1"/>
</dbReference>
<protein>
    <submittedName>
        <fullName evidence="4">Cell wall-binding protein</fullName>
    </submittedName>
</protein>
<dbReference type="Pfam" id="PF04122">
    <property type="entry name" value="CW_binding_2"/>
    <property type="match status" value="3"/>
</dbReference>
<dbReference type="EMBL" id="CP003108">
    <property type="protein sequence ID" value="AET70824.1"/>
    <property type="molecule type" value="Genomic_DNA"/>
</dbReference>
<dbReference type="SUPFAM" id="SSF49464">
    <property type="entry name" value="Carboxypeptidase regulatory domain-like"/>
    <property type="match status" value="1"/>
</dbReference>
<sequence>MAVIFFLFAGPAKANSMIYYTQSYFPFQMISADLSNPGTSKVIYNSGSGNPYAIAVDATNKCLYFSDPNPTVAKIFSGPLDGDAGDYTTFISNVSAEGIAVDPVHGYIYYAQPSTGNVVRANLTDGSGQQPIYSSAGAPRAVAVDPVGGYIYIADYNLGKIIRANLDGNNQIDFITNVHAKGIGIDTTHGKIYYTDAYNPNYNLVCANLADGSGAEILYSSATGSPGAIAVDPVNGYIYFSDWHSTVAKIFKAELDGSNRVELINGVNSYGIGLYIEPAIFTISGTISDFQGGLQGATVDAGNGNTAVTDASGNFSLSLPNGTYTLTVSKNGYLSSTMGITVSGSNITGQNLTLSKVPEVTGIGPSSGPESGGTIVTISGTGFTGATSVNFGPAVGTNLSVISDTLISVTSPAGTGTIDVTVTTPGGTSASNSSDEFTYTDTSLISITAPSAITGVANGTAKTAAALGLPSSVVMVTDNGSVNASVNWDVNASTYDESTTTEQTFSVNGTVTLPTGVVNPNSVALTTTISVTVDAAAAVDKTLISITAPSAITGVANGTAKTAAALGLPSSVVMVTDNGSVNASVSWDINASTYDVTTTTEQTFSVNGTVTLPTGVVNPNSVGLTTTISVTVDAAAAVDKTLISITAPSAITGVANGTAKTAAALGLPSSVVMVTDNGSVNASVNWDVNASTYDESTTTEQTFSVNGTVTLPTGVVNPNRVALTTTISVTVDAAAAVDKTLISITAPSAITGVANGTAKTAAALGLPSSVVMVTDNGSVNASVSWDVNASTYDESTTTEQTFSVNGTVTLATGVVNPNSVALTTTISVTVDAAAAVDKTLISITAPSAITGVANGTAKTAAALGLPSSVVMVTDNGSVNASVNWDVNASTYDESTTTEQTFSVNGTVTLPTGVVNPNSVALTTTISVTVDAAAAVDKTLISITAPSAITGVANGTAKTAAALGLPSSVVMVTDNGSVNASVNWDVNASTYDESTTTEQTFSVNGTVTLPTGVVNPNSVALTTTISVTVNAATNTGGSSSSSSGGSSGGATPSTVTGDVINGKTGQVVKGIETQVTTESNGTKTVEVKSKEVIVFRQPDGNQSSVSDSSRLGINAITNADSKITLKADGTIQIKNLAAGTDSIFTVTYDLGNGQKITIGTIEVKVGSDGKVSFTYTLIDPYGIITDPTTGKVIVGVDVTLYYANTERNKNTGKTPDSIVQLPVLDGFKPNNNKNPQVSDASGAYGFMVFPTSDYYIVAKKDGYEAYRSPTISVEQDIVKWDFKMNKSISGLMRLSGLTSVDTALEIAKANYTTKLTNVVLTTAENYPDALAGSVLAYKLNAPILLVGSTEVDQEKILAYIKTNLDTTGTVYILGGTAAVSSEMEDKVIASGFNHVTRLGGIDCYETSVKITDQLGVKNGTPIVLAYGGNYPDALSISSIAAETQYPILLVQKDELSDAVKNEITIIKPTKVYIIGGEGVISTTVESQVAQITSLDKTNIVRIAGADRYETSLAVAKYFDLSGQSVCIATGNNFPDALTGSVYAANYNASIILADGGLSDQIMNYLKEKKITGATLFGGEEVVSKVIEQQLGQLIEK</sequence>
<keyword evidence="5" id="KW-1185">Reference proteome</keyword>
<dbReference type="Gene3D" id="2.60.40.1120">
    <property type="entry name" value="Carboxypeptidase-like, regulatory domain"/>
    <property type="match status" value="2"/>
</dbReference>
<dbReference type="InterPro" id="IPR013784">
    <property type="entry name" value="Carb-bd-like_fold"/>
</dbReference>
<dbReference type="InterPro" id="IPR008969">
    <property type="entry name" value="CarboxyPept-like_regulatory"/>
</dbReference>
<dbReference type="Pfam" id="PF01833">
    <property type="entry name" value="TIG"/>
    <property type="match status" value="1"/>
</dbReference>
<feature type="region of interest" description="Disordered" evidence="2">
    <location>
        <begin position="1033"/>
        <end position="1060"/>
    </location>
</feature>
<dbReference type="Gene3D" id="2.120.10.30">
    <property type="entry name" value="TolB, C-terminal domain"/>
    <property type="match status" value="2"/>
</dbReference>
<dbReference type="PANTHER" id="PTHR30032">
    <property type="entry name" value="N-ACETYLMURAMOYL-L-ALANINE AMIDASE-RELATED"/>
    <property type="match status" value="1"/>
</dbReference>
<dbReference type="Pfam" id="PF16472">
    <property type="entry name" value="DUF5050"/>
    <property type="match status" value="1"/>
</dbReference>
<proteinExistence type="predicted"/>
<dbReference type="CDD" id="cd00102">
    <property type="entry name" value="IPT"/>
    <property type="match status" value="1"/>
</dbReference>
<dbReference type="InterPro" id="IPR032485">
    <property type="entry name" value="LRP1-like_beta_prop"/>
</dbReference>
<dbReference type="SUPFAM" id="SSF49452">
    <property type="entry name" value="Starch-binding domain-like"/>
    <property type="match status" value="1"/>
</dbReference>
<dbReference type="Gene3D" id="2.60.40.10">
    <property type="entry name" value="Immunoglobulins"/>
    <property type="match status" value="1"/>
</dbReference>
<dbReference type="SUPFAM" id="SSF81296">
    <property type="entry name" value="E set domains"/>
    <property type="match status" value="1"/>
</dbReference>
<dbReference type="Proteomes" id="UP000006346">
    <property type="component" value="Chromosome"/>
</dbReference>
<dbReference type="Pfam" id="PF13620">
    <property type="entry name" value="CarboxypepD_reg"/>
    <property type="match status" value="1"/>
</dbReference>
<dbReference type="SMART" id="SM00429">
    <property type="entry name" value="IPT"/>
    <property type="match status" value="1"/>
</dbReference>
<evidence type="ECO:0000256" key="2">
    <source>
        <dbReference type="SAM" id="MobiDB-lite"/>
    </source>
</evidence>
<dbReference type="InterPro" id="IPR014756">
    <property type="entry name" value="Ig_E-set"/>
</dbReference>
<reference evidence="5" key="1">
    <citation type="submission" date="2011-11" db="EMBL/GenBank/DDBJ databases">
        <title>Complete sequence of Desulfosporosinus orientis DSM 765.</title>
        <authorList>
            <person name="Lucas S."/>
            <person name="Han J."/>
            <person name="Lapidus A."/>
            <person name="Cheng J.-F."/>
            <person name="Goodwin L."/>
            <person name="Pitluck S."/>
            <person name="Peters L."/>
            <person name="Ovchinnikova G."/>
            <person name="Teshima H."/>
            <person name="Detter J.C."/>
            <person name="Han C."/>
            <person name="Tapia R."/>
            <person name="Land M."/>
            <person name="Hauser L."/>
            <person name="Kyrpides N."/>
            <person name="Ivanova N."/>
            <person name="Pagani I."/>
            <person name="Pester M."/>
            <person name="Spring S."/>
            <person name="Ollivier B."/>
            <person name="Rattei T."/>
            <person name="Klenk H.-P."/>
            <person name="Wagner M."/>
            <person name="Loy A."/>
            <person name="Woyke T."/>
        </authorList>
    </citation>
    <scope>NUCLEOTIDE SEQUENCE [LARGE SCALE GENOMIC DNA]</scope>
    <source>
        <strain evidence="5">ATCC 19365 / DSM 765 / NCIMB 8382 / VKM B-1628</strain>
    </source>
</reference>
<dbReference type="SUPFAM" id="SSF75011">
    <property type="entry name" value="3-carboxy-cis,cis-mucoante lactonizing enzyme"/>
    <property type="match status" value="1"/>
</dbReference>
<dbReference type="HOGENOM" id="CLU_244503_0_0_9"/>
<evidence type="ECO:0000313" key="4">
    <source>
        <dbReference type="EMBL" id="AET70824.1"/>
    </source>
</evidence>
<accession>G7WG92</accession>
<evidence type="ECO:0000313" key="5">
    <source>
        <dbReference type="Proteomes" id="UP000006346"/>
    </source>
</evidence>